<dbReference type="Proteomes" id="UP000326553">
    <property type="component" value="Chromosome"/>
</dbReference>
<keyword evidence="5" id="KW-1185">Reference proteome</keyword>
<evidence type="ECO:0000256" key="3">
    <source>
        <dbReference type="SAM" id="SignalP"/>
    </source>
</evidence>
<keyword evidence="2" id="KW-1133">Transmembrane helix</keyword>
<gene>
    <name evidence="4" type="ORF">CP975_21365</name>
</gene>
<feature type="compositionally biased region" description="Low complexity" evidence="1">
    <location>
        <begin position="27"/>
        <end position="38"/>
    </location>
</feature>
<dbReference type="KEGG" id="salw:CP975_21365"/>
<proteinExistence type="predicted"/>
<evidence type="ECO:0000313" key="5">
    <source>
        <dbReference type="Proteomes" id="UP000326553"/>
    </source>
</evidence>
<feature type="compositionally biased region" description="Basic and acidic residues" evidence="1">
    <location>
        <begin position="245"/>
        <end position="261"/>
    </location>
</feature>
<feature type="signal peptide" evidence="3">
    <location>
        <begin position="1"/>
        <end position="23"/>
    </location>
</feature>
<keyword evidence="3" id="KW-0732">Signal</keyword>
<protein>
    <submittedName>
        <fullName evidence="4">LPXTG cell wall anchor domain-containing protein</fullName>
    </submittedName>
</protein>
<keyword evidence="2" id="KW-0472">Membrane</keyword>
<evidence type="ECO:0000256" key="2">
    <source>
        <dbReference type="SAM" id="Phobius"/>
    </source>
</evidence>
<dbReference type="OrthoDB" id="4333582at2"/>
<dbReference type="AlphaFoldDB" id="A0A5J6HKF3"/>
<evidence type="ECO:0000313" key="4">
    <source>
        <dbReference type="EMBL" id="QEV19712.1"/>
    </source>
</evidence>
<feature type="chain" id="PRO_5023828485" evidence="3">
    <location>
        <begin position="24"/>
        <end position="333"/>
    </location>
</feature>
<feature type="compositionally biased region" description="Basic and acidic residues" evidence="1">
    <location>
        <begin position="89"/>
        <end position="101"/>
    </location>
</feature>
<feature type="region of interest" description="Disordered" evidence="1">
    <location>
        <begin position="245"/>
        <end position="296"/>
    </location>
</feature>
<reference evidence="4 5" key="1">
    <citation type="submission" date="2017-09" db="EMBL/GenBank/DDBJ databases">
        <authorList>
            <person name="Lee N."/>
            <person name="Cho B.-K."/>
        </authorList>
    </citation>
    <scope>NUCLEOTIDE SEQUENCE [LARGE SCALE GENOMIC DNA]</scope>
    <source>
        <strain evidence="4 5">ATCC 12461</strain>
    </source>
</reference>
<feature type="compositionally biased region" description="Basic and acidic residues" evidence="1">
    <location>
        <begin position="56"/>
        <end position="66"/>
    </location>
</feature>
<keyword evidence="2" id="KW-0812">Transmembrane</keyword>
<organism evidence="4 5">
    <name type="scientific">Streptomyces alboniger</name>
    <dbReference type="NCBI Taxonomy" id="132473"/>
    <lineage>
        <taxon>Bacteria</taxon>
        <taxon>Bacillati</taxon>
        <taxon>Actinomycetota</taxon>
        <taxon>Actinomycetes</taxon>
        <taxon>Kitasatosporales</taxon>
        <taxon>Streptomycetaceae</taxon>
        <taxon>Streptomyces</taxon>
        <taxon>Streptomyces aurantiacus group</taxon>
    </lineage>
</organism>
<feature type="compositionally biased region" description="Acidic residues" evidence="1">
    <location>
        <begin position="67"/>
        <end position="88"/>
    </location>
</feature>
<dbReference type="NCBIfam" id="TIGR01167">
    <property type="entry name" value="LPXTG_anchor"/>
    <property type="match status" value="1"/>
</dbReference>
<name>A0A5J6HKF3_STRAD</name>
<feature type="region of interest" description="Disordered" evidence="1">
    <location>
        <begin position="27"/>
        <end position="117"/>
    </location>
</feature>
<evidence type="ECO:0000256" key="1">
    <source>
        <dbReference type="SAM" id="MobiDB-lite"/>
    </source>
</evidence>
<sequence>MAAAAVTAVIAPMALLSAPGAFAVEGAEPAESAPASDPTPDPKLDPAKKPTLPKPPADKPPTKAEEPGDPDEPENPEDPEEPGEPGDEPTEHGSEDEREPQPVDCPVNDKGVDPDSELEIDLAGLPGKIVAGSGWHRFELTATNPTAEAFGEVKWLVTVYNDLYSEDERDHVSTYSELQFIDPETKAWKSVDEFPAHGVIELGAEETVDIQLRLKVSADAPIGKAYATGVGHYVDSELDCTHNSADEDPLKILKPGSENKHPGTPKPTKKPTKKPSVVTQPQGGAKDLPVTGSLADTGSSSALPAIGLIGGAAVVIGAGAVFVVRRRKGDTAG</sequence>
<accession>A0A5J6HKF3</accession>
<feature type="transmembrane region" description="Helical" evidence="2">
    <location>
        <begin position="302"/>
        <end position="324"/>
    </location>
</feature>
<dbReference type="EMBL" id="CP023695">
    <property type="protein sequence ID" value="QEV19712.1"/>
    <property type="molecule type" value="Genomic_DNA"/>
</dbReference>